<dbReference type="EMBL" id="JACVVK020000065">
    <property type="protein sequence ID" value="KAK7496623.1"/>
    <property type="molecule type" value="Genomic_DNA"/>
</dbReference>
<dbReference type="AlphaFoldDB" id="A0ABD0LBM0"/>
<name>A0ABD0LBM0_9CAEN</name>
<dbReference type="Proteomes" id="UP001519460">
    <property type="component" value="Unassembled WGS sequence"/>
</dbReference>
<feature type="signal peptide" evidence="4">
    <location>
        <begin position="1"/>
        <end position="21"/>
    </location>
</feature>
<dbReference type="InterPro" id="IPR008983">
    <property type="entry name" value="Tumour_necrosis_fac-like_dom"/>
</dbReference>
<gene>
    <name evidence="6" type="ORF">BaRGS_00012030</name>
</gene>
<feature type="chain" id="PRO_5044857907" description="C1q domain-containing protein" evidence="4">
    <location>
        <begin position="22"/>
        <end position="198"/>
    </location>
</feature>
<protein>
    <recommendedName>
        <fullName evidence="5">C1q domain-containing protein</fullName>
    </recommendedName>
</protein>
<dbReference type="PROSITE" id="PS50871">
    <property type="entry name" value="C1Q"/>
    <property type="match status" value="1"/>
</dbReference>
<evidence type="ECO:0000259" key="5">
    <source>
        <dbReference type="PROSITE" id="PS50871"/>
    </source>
</evidence>
<dbReference type="InterPro" id="IPR050822">
    <property type="entry name" value="Cerebellin_Synaptic_Org"/>
</dbReference>
<dbReference type="PANTHER" id="PTHR22923:SF116">
    <property type="entry name" value="C1Q DOMAIN-CONTAINING PROTEIN"/>
    <property type="match status" value="1"/>
</dbReference>
<dbReference type="SMART" id="SM00110">
    <property type="entry name" value="C1Q"/>
    <property type="match status" value="1"/>
</dbReference>
<evidence type="ECO:0000256" key="3">
    <source>
        <dbReference type="ARBA" id="ARBA00022729"/>
    </source>
</evidence>
<accession>A0ABD0LBM0</accession>
<evidence type="ECO:0000256" key="4">
    <source>
        <dbReference type="SAM" id="SignalP"/>
    </source>
</evidence>
<proteinExistence type="predicted"/>
<evidence type="ECO:0000256" key="2">
    <source>
        <dbReference type="ARBA" id="ARBA00022525"/>
    </source>
</evidence>
<dbReference type="PRINTS" id="PR00007">
    <property type="entry name" value="COMPLEMNTC1Q"/>
</dbReference>
<dbReference type="InterPro" id="IPR001073">
    <property type="entry name" value="C1q_dom"/>
</dbReference>
<keyword evidence="3 4" id="KW-0732">Signal</keyword>
<dbReference type="SUPFAM" id="SSF49842">
    <property type="entry name" value="TNF-like"/>
    <property type="match status" value="1"/>
</dbReference>
<comment type="subcellular location">
    <subcellularLocation>
        <location evidence="1">Secreted</location>
    </subcellularLocation>
</comment>
<sequence length="198" mass="22068">MALGRIVHILLTFALVNSVSAVDPFGEQLKREDRCTLGTAFVDTVYRRMDELTKRLDAQQVQIEGREQPVAFTATFAAPDIQNLYTGEPLKFNRVLFNSGSGYNYKTGIFTAPSAGTYVFYLHIMKNLGHNDDVEVDLYKDTQLLVRAGACCSEHISGANMATVHLEEGQTMHLRLSRGSKLWGFLHSTFSGFKLSPN</sequence>
<comment type="caution">
    <text evidence="6">The sequence shown here is derived from an EMBL/GenBank/DDBJ whole genome shotgun (WGS) entry which is preliminary data.</text>
</comment>
<feature type="domain" description="C1q" evidence="5">
    <location>
        <begin position="65"/>
        <end position="198"/>
    </location>
</feature>
<evidence type="ECO:0000256" key="1">
    <source>
        <dbReference type="ARBA" id="ARBA00004613"/>
    </source>
</evidence>
<evidence type="ECO:0000313" key="7">
    <source>
        <dbReference type="Proteomes" id="UP001519460"/>
    </source>
</evidence>
<dbReference type="GO" id="GO:0005576">
    <property type="term" value="C:extracellular region"/>
    <property type="evidence" value="ECO:0007669"/>
    <property type="project" value="UniProtKB-SubCell"/>
</dbReference>
<dbReference type="Gene3D" id="2.60.120.40">
    <property type="match status" value="1"/>
</dbReference>
<keyword evidence="2" id="KW-0964">Secreted</keyword>
<reference evidence="6 7" key="1">
    <citation type="journal article" date="2023" name="Sci. Data">
        <title>Genome assembly of the Korean intertidal mud-creeper Batillaria attramentaria.</title>
        <authorList>
            <person name="Patra A.K."/>
            <person name="Ho P.T."/>
            <person name="Jun S."/>
            <person name="Lee S.J."/>
            <person name="Kim Y."/>
            <person name="Won Y.J."/>
        </authorList>
    </citation>
    <scope>NUCLEOTIDE SEQUENCE [LARGE SCALE GENOMIC DNA]</scope>
    <source>
        <strain evidence="6">Wonlab-2016</strain>
    </source>
</reference>
<organism evidence="6 7">
    <name type="scientific">Batillaria attramentaria</name>
    <dbReference type="NCBI Taxonomy" id="370345"/>
    <lineage>
        <taxon>Eukaryota</taxon>
        <taxon>Metazoa</taxon>
        <taxon>Spiralia</taxon>
        <taxon>Lophotrochozoa</taxon>
        <taxon>Mollusca</taxon>
        <taxon>Gastropoda</taxon>
        <taxon>Caenogastropoda</taxon>
        <taxon>Sorbeoconcha</taxon>
        <taxon>Cerithioidea</taxon>
        <taxon>Batillariidae</taxon>
        <taxon>Batillaria</taxon>
    </lineage>
</organism>
<keyword evidence="7" id="KW-1185">Reference proteome</keyword>
<dbReference type="PANTHER" id="PTHR22923">
    <property type="entry name" value="CEREBELLIN-RELATED"/>
    <property type="match status" value="1"/>
</dbReference>
<dbReference type="Pfam" id="PF00386">
    <property type="entry name" value="C1q"/>
    <property type="match status" value="1"/>
</dbReference>
<evidence type="ECO:0000313" key="6">
    <source>
        <dbReference type="EMBL" id="KAK7496623.1"/>
    </source>
</evidence>